<evidence type="ECO:0000256" key="4">
    <source>
        <dbReference type="ARBA" id="ARBA00022496"/>
    </source>
</evidence>
<comment type="subcellular location">
    <subcellularLocation>
        <location evidence="1 11">Cell outer membrane</location>
        <topology evidence="1 11">Multi-pass membrane protein</topology>
    </subcellularLocation>
</comment>
<dbReference type="GO" id="GO:0006826">
    <property type="term" value="P:iron ion transport"/>
    <property type="evidence" value="ECO:0007669"/>
    <property type="project" value="UniProtKB-KW"/>
</dbReference>
<evidence type="ECO:0000259" key="15">
    <source>
        <dbReference type="Pfam" id="PF00593"/>
    </source>
</evidence>
<dbReference type="Proteomes" id="UP000469430">
    <property type="component" value="Unassembled WGS sequence"/>
</dbReference>
<keyword evidence="5 11" id="KW-0812">Transmembrane</keyword>
<comment type="similarity">
    <text evidence="11 13">Belongs to the TonB-dependent receptor family.</text>
</comment>
<feature type="domain" description="TonB-dependent receptor plug" evidence="16">
    <location>
        <begin position="60"/>
        <end position="169"/>
    </location>
</feature>
<dbReference type="OrthoDB" id="127311at2"/>
<evidence type="ECO:0000256" key="9">
    <source>
        <dbReference type="ARBA" id="ARBA00023136"/>
    </source>
</evidence>
<evidence type="ECO:0000313" key="18">
    <source>
        <dbReference type="Proteomes" id="UP000469430"/>
    </source>
</evidence>
<dbReference type="EMBL" id="WTYJ01000001">
    <property type="protein sequence ID" value="MXO98231.1"/>
    <property type="molecule type" value="Genomic_DNA"/>
</dbReference>
<evidence type="ECO:0000256" key="8">
    <source>
        <dbReference type="ARBA" id="ARBA00023077"/>
    </source>
</evidence>
<keyword evidence="18" id="KW-1185">Reference proteome</keyword>
<dbReference type="PANTHER" id="PTHR32552">
    <property type="entry name" value="FERRICHROME IRON RECEPTOR-RELATED"/>
    <property type="match status" value="1"/>
</dbReference>
<organism evidence="17 18">
    <name type="scientific">Croceibacterium xixiisoli</name>
    <dbReference type="NCBI Taxonomy" id="1476466"/>
    <lineage>
        <taxon>Bacteria</taxon>
        <taxon>Pseudomonadati</taxon>
        <taxon>Pseudomonadota</taxon>
        <taxon>Alphaproteobacteria</taxon>
        <taxon>Sphingomonadales</taxon>
        <taxon>Erythrobacteraceae</taxon>
        <taxon>Croceibacterium</taxon>
    </lineage>
</organism>
<dbReference type="AlphaFoldDB" id="A0A6I4TSY2"/>
<evidence type="ECO:0000256" key="3">
    <source>
        <dbReference type="ARBA" id="ARBA00022452"/>
    </source>
</evidence>
<keyword evidence="14" id="KW-0732">Signal</keyword>
<protein>
    <submittedName>
        <fullName evidence="17">TonB-dependent receptor</fullName>
    </submittedName>
</protein>
<evidence type="ECO:0000256" key="5">
    <source>
        <dbReference type="ARBA" id="ARBA00022692"/>
    </source>
</evidence>
<feature type="chain" id="PRO_5026003822" evidence="14">
    <location>
        <begin position="27"/>
        <end position="780"/>
    </location>
</feature>
<evidence type="ECO:0000256" key="10">
    <source>
        <dbReference type="ARBA" id="ARBA00023237"/>
    </source>
</evidence>
<evidence type="ECO:0000256" key="7">
    <source>
        <dbReference type="ARBA" id="ARBA00023065"/>
    </source>
</evidence>
<keyword evidence="10 11" id="KW-0998">Cell outer membrane</keyword>
<sequence>MNNSWRIAGSSAAALAVGLMAAPANAQAEQAAEAETADSPAPEGGGNTIIVTAQFREQSVQSIPIAISALDSQLLQDKRIEDIAGAANLAPNVQLSSGAGNFGGMAAIFIRGVGQSDPHFAVEPGVGMYIDDVYYGVLSGSVFDLMDVDRIEVLRGPQGTLSGKNSIGGSVKLFSRRPGPNAEAFVEIGYGSRNSMLGRAATNVTLADNLFARISIGAKRSDGYVDRLDYGCATGDDSLGTGRGGVDCKIGEQGGQEVVGGRVSLLWNPSSVVENLLVADVTRDRSQNPATQLLTSNPAWTGGRDYRTDPGSYTNYENYLSVPRGGSSVGIPYALSDKTPVDSWGVSNKLDIDLSDSIALTSITAFRSSDSTFNSTLESSPASILDQVWNLNHEQFTQELRLSGVVGDLLDWTVGGYYYDASGTSGGRVTLSGGLAEGGGGLNLDILFLDPVKTTSKSAFVHTVWHPLSGVNVTAALRYTDDRKSFTFNRYDLDGSPHPTLGSLTDFTGLFNGDRLDYRLGINYEASSDFMAYAQVATGYKGGGVNPRPFIDTQVVPYDPEELTSYEAGFKTRFADRRITLNGAVFYSDYANFQATLLRCDSLSPFPGFPCTQSTNVGDAEIKGAELELTAEPIDGMNIDGSLGYVDFKYKDVDPATSITLGMTNVYTPRWTASGGIQYAVDLGRSGTLTPRVDINYRSRVEGDVVNLPISSLPPRGVLGASIKWQSAEGDWQAQLSVSNLTDKYYLNSTGVRRAAPYFTGVGIVAPPRTVMFTIRRNFD</sequence>
<feature type="signal peptide" evidence="14">
    <location>
        <begin position="1"/>
        <end position="26"/>
    </location>
</feature>
<feature type="domain" description="TonB-dependent receptor-like beta-barrel" evidence="15">
    <location>
        <begin position="293"/>
        <end position="741"/>
    </location>
</feature>
<keyword evidence="6" id="KW-0408">Iron</keyword>
<keyword evidence="4" id="KW-0410">Iron transport</keyword>
<keyword evidence="17" id="KW-0675">Receptor</keyword>
<dbReference type="Pfam" id="PF07715">
    <property type="entry name" value="Plug"/>
    <property type="match status" value="1"/>
</dbReference>
<reference evidence="17 18" key="1">
    <citation type="submission" date="2019-12" db="EMBL/GenBank/DDBJ databases">
        <title>Genomic-based taxomic classification of the family Erythrobacteraceae.</title>
        <authorList>
            <person name="Xu L."/>
        </authorList>
    </citation>
    <scope>NUCLEOTIDE SEQUENCE [LARGE SCALE GENOMIC DNA]</scope>
    <source>
        <strain evidence="17 18">S36</strain>
    </source>
</reference>
<dbReference type="InterPro" id="IPR000531">
    <property type="entry name" value="Beta-barrel_TonB"/>
</dbReference>
<evidence type="ECO:0000256" key="13">
    <source>
        <dbReference type="RuleBase" id="RU003357"/>
    </source>
</evidence>
<keyword evidence="9 11" id="KW-0472">Membrane</keyword>
<keyword evidence="2 11" id="KW-0813">Transport</keyword>
<evidence type="ECO:0000256" key="2">
    <source>
        <dbReference type="ARBA" id="ARBA00022448"/>
    </source>
</evidence>
<dbReference type="SUPFAM" id="SSF56935">
    <property type="entry name" value="Porins"/>
    <property type="match status" value="1"/>
</dbReference>
<dbReference type="GO" id="GO:0009279">
    <property type="term" value="C:cell outer membrane"/>
    <property type="evidence" value="ECO:0007669"/>
    <property type="project" value="UniProtKB-SubCell"/>
</dbReference>
<gene>
    <name evidence="17" type="ORF">GRI97_04425</name>
</gene>
<proteinExistence type="inferred from homology"/>
<dbReference type="PROSITE" id="PS00430">
    <property type="entry name" value="TONB_DEPENDENT_REC_1"/>
    <property type="match status" value="1"/>
</dbReference>
<dbReference type="RefSeq" id="WP_161389891.1">
    <property type="nucleotide sequence ID" value="NZ_JBHSCP010000001.1"/>
</dbReference>
<dbReference type="InterPro" id="IPR012910">
    <property type="entry name" value="Plug_dom"/>
</dbReference>
<comment type="caution">
    <text evidence="17">The sequence shown here is derived from an EMBL/GenBank/DDBJ whole genome shotgun (WGS) entry which is preliminary data.</text>
</comment>
<evidence type="ECO:0000256" key="6">
    <source>
        <dbReference type="ARBA" id="ARBA00023004"/>
    </source>
</evidence>
<keyword evidence="3 11" id="KW-1134">Transmembrane beta strand</keyword>
<dbReference type="InterPro" id="IPR036942">
    <property type="entry name" value="Beta-barrel_TonB_sf"/>
</dbReference>
<evidence type="ECO:0000256" key="11">
    <source>
        <dbReference type="PROSITE-ProRule" id="PRU01360"/>
    </source>
</evidence>
<evidence type="ECO:0000256" key="14">
    <source>
        <dbReference type="SAM" id="SignalP"/>
    </source>
</evidence>
<dbReference type="PANTHER" id="PTHR32552:SF81">
    <property type="entry name" value="TONB-DEPENDENT OUTER MEMBRANE RECEPTOR"/>
    <property type="match status" value="1"/>
</dbReference>
<dbReference type="InterPro" id="IPR039426">
    <property type="entry name" value="TonB-dep_rcpt-like"/>
</dbReference>
<evidence type="ECO:0000313" key="17">
    <source>
        <dbReference type="EMBL" id="MXO98231.1"/>
    </source>
</evidence>
<name>A0A6I4TSY2_9SPHN</name>
<keyword evidence="7" id="KW-0406">Ion transport</keyword>
<feature type="short sequence motif" description="TonB box" evidence="12">
    <location>
        <begin position="48"/>
        <end position="54"/>
    </location>
</feature>
<dbReference type="Gene3D" id="2.40.170.20">
    <property type="entry name" value="TonB-dependent receptor, beta-barrel domain"/>
    <property type="match status" value="1"/>
</dbReference>
<dbReference type="Pfam" id="PF00593">
    <property type="entry name" value="TonB_dep_Rec_b-barrel"/>
    <property type="match status" value="1"/>
</dbReference>
<evidence type="ECO:0000256" key="1">
    <source>
        <dbReference type="ARBA" id="ARBA00004571"/>
    </source>
</evidence>
<dbReference type="PROSITE" id="PS52016">
    <property type="entry name" value="TONB_DEPENDENT_REC_3"/>
    <property type="match status" value="1"/>
</dbReference>
<evidence type="ECO:0000256" key="12">
    <source>
        <dbReference type="PROSITE-ProRule" id="PRU10143"/>
    </source>
</evidence>
<keyword evidence="8 12" id="KW-0798">TonB box</keyword>
<accession>A0A6I4TSY2</accession>
<dbReference type="InterPro" id="IPR010916">
    <property type="entry name" value="TonB_box_CS"/>
</dbReference>
<evidence type="ECO:0000259" key="16">
    <source>
        <dbReference type="Pfam" id="PF07715"/>
    </source>
</evidence>